<keyword evidence="1" id="KW-0812">Transmembrane</keyword>
<proteinExistence type="predicted"/>
<evidence type="ECO:0000256" key="1">
    <source>
        <dbReference type="SAM" id="Phobius"/>
    </source>
</evidence>
<name>A0A2M8LE08_9BACT</name>
<dbReference type="EMBL" id="PFET01000012">
    <property type="protein sequence ID" value="PJE75684.1"/>
    <property type="molecule type" value="Genomic_DNA"/>
</dbReference>
<reference evidence="2 3" key="1">
    <citation type="submission" date="2017-09" db="EMBL/GenBank/DDBJ databases">
        <title>Depth-based differentiation of microbial function through sediment-hosted aquifers and enrichment of novel symbionts in the deep terrestrial subsurface.</title>
        <authorList>
            <person name="Probst A.J."/>
            <person name="Ladd B."/>
            <person name="Jarett J.K."/>
            <person name="Geller-Mcgrath D.E."/>
            <person name="Sieber C.M."/>
            <person name="Emerson J.B."/>
            <person name="Anantharaman K."/>
            <person name="Thomas B.C."/>
            <person name="Malmstrom R."/>
            <person name="Stieglmeier M."/>
            <person name="Klingl A."/>
            <person name="Woyke T."/>
            <person name="Ryan C.M."/>
            <person name="Banfield J.F."/>
        </authorList>
    </citation>
    <scope>NUCLEOTIDE SEQUENCE [LARGE SCALE GENOMIC DNA]</scope>
    <source>
        <strain evidence="2">CG10_big_fil_rev_8_21_14_0_10_48_11</strain>
    </source>
</reference>
<gene>
    <name evidence="2" type="ORF">COV04_03735</name>
</gene>
<accession>A0A2M8LE08</accession>
<dbReference type="Proteomes" id="UP000231152">
    <property type="component" value="Unassembled WGS sequence"/>
</dbReference>
<protein>
    <submittedName>
        <fullName evidence="2">Uncharacterized protein</fullName>
    </submittedName>
</protein>
<evidence type="ECO:0000313" key="2">
    <source>
        <dbReference type="EMBL" id="PJE75684.1"/>
    </source>
</evidence>
<organism evidence="2 3">
    <name type="scientific">Candidatus Uhrbacteria bacterium CG10_big_fil_rev_8_21_14_0_10_48_11</name>
    <dbReference type="NCBI Taxonomy" id="1975037"/>
    <lineage>
        <taxon>Bacteria</taxon>
        <taxon>Candidatus Uhriibacteriota</taxon>
    </lineage>
</organism>
<sequence length="347" mass="38085">MSTEFRPQAIKTTYYGVATVSTLLVAVLILFGLPNTAAAKIGSDSCQKDKLSDALSLQSVAASSANLAESALGVRPAYQSEETIISGEYVITDTRYYEEKVSRKKTTYGCIGERKEYDAQFNPASYKIIYWSDKHDRQLLSMIEYYDFNETDRPMVAVSLLLNKGSVQLTSRNAARIGDLLTWTEAKLIALVVPVAQAAKHAPNNPQFILSSYTDPSHLELIDLKTGYSFGVEVAPAESSAVLSPSDEGAALSNLSVPAKKGKRSDVVAETRNRTLYIYADFYANPLFGWGGSHISDWYTKEWRGTTFTTDKGKVLGSSAALTQTAEGISQTVTYWFNKHGKITAQE</sequence>
<evidence type="ECO:0000313" key="3">
    <source>
        <dbReference type="Proteomes" id="UP000231152"/>
    </source>
</evidence>
<keyword evidence="1" id="KW-1133">Transmembrane helix</keyword>
<comment type="caution">
    <text evidence="2">The sequence shown here is derived from an EMBL/GenBank/DDBJ whole genome shotgun (WGS) entry which is preliminary data.</text>
</comment>
<keyword evidence="1" id="KW-0472">Membrane</keyword>
<dbReference type="AlphaFoldDB" id="A0A2M8LE08"/>
<feature type="transmembrane region" description="Helical" evidence="1">
    <location>
        <begin position="12"/>
        <end position="33"/>
    </location>
</feature>